<dbReference type="AlphaFoldDB" id="A0A644ZMI3"/>
<dbReference type="EMBL" id="VSSQ01009422">
    <property type="protein sequence ID" value="MPM41578.1"/>
    <property type="molecule type" value="Genomic_DNA"/>
</dbReference>
<comment type="caution">
    <text evidence="1">The sequence shown here is derived from an EMBL/GenBank/DDBJ whole genome shotgun (WGS) entry which is preliminary data.</text>
</comment>
<organism evidence="1">
    <name type="scientific">bioreactor metagenome</name>
    <dbReference type="NCBI Taxonomy" id="1076179"/>
    <lineage>
        <taxon>unclassified sequences</taxon>
        <taxon>metagenomes</taxon>
        <taxon>ecological metagenomes</taxon>
    </lineage>
</organism>
<gene>
    <name evidence="1" type="ORF">SDC9_88233</name>
</gene>
<evidence type="ECO:0000313" key="1">
    <source>
        <dbReference type="EMBL" id="MPM41578.1"/>
    </source>
</evidence>
<sequence>MIKLVLGQSSFNESPGIHAWGRVTLEVDQVCTVFRLRTLEEPVESHFIHRGGG</sequence>
<protein>
    <submittedName>
        <fullName evidence="1">Uncharacterized protein</fullName>
    </submittedName>
</protein>
<accession>A0A644ZMI3</accession>
<name>A0A644ZMI3_9ZZZZ</name>
<proteinExistence type="predicted"/>
<reference evidence="1" key="1">
    <citation type="submission" date="2019-08" db="EMBL/GenBank/DDBJ databases">
        <authorList>
            <person name="Kucharzyk K."/>
            <person name="Murdoch R.W."/>
            <person name="Higgins S."/>
            <person name="Loffler F."/>
        </authorList>
    </citation>
    <scope>NUCLEOTIDE SEQUENCE</scope>
</reference>